<dbReference type="EMBL" id="JAUEPO010000002">
    <property type="protein sequence ID" value="KAK3331602.1"/>
    <property type="molecule type" value="Genomic_DNA"/>
</dbReference>
<feature type="compositionally biased region" description="Basic and acidic residues" evidence="1">
    <location>
        <begin position="253"/>
        <end position="268"/>
    </location>
</feature>
<sequence length="268" mass="30801">MGLQLHPRSDLLFTGEHNHHVTPLDARVGWEVDDVAIPTDIAHYHTHLTDIFTSIHHQPRSTLIHRKPFFAQWTADLDEAAALARSTIRLPNHSDYDQAQRRSRTPSLDRQDAFCDAATAKKRSFRHYHDSDSDAELYRLGLLYDDPHERGEAFSFNVLEHETPVYQLHVRPSKRGRGGLRRHKRSPEQEETASEDVDMSRESSLELQLRLSCTPLGEDGEIARLMARASEPEPEQEDEVEVEPVFLPVRAYGRPELDDERKEKTTST</sequence>
<evidence type="ECO:0000256" key="1">
    <source>
        <dbReference type="SAM" id="MobiDB-lite"/>
    </source>
</evidence>
<proteinExistence type="predicted"/>
<name>A0AAE0IV87_9PEZI</name>
<feature type="region of interest" description="Disordered" evidence="1">
    <location>
        <begin position="172"/>
        <end position="203"/>
    </location>
</feature>
<evidence type="ECO:0000313" key="3">
    <source>
        <dbReference type="Proteomes" id="UP001286456"/>
    </source>
</evidence>
<dbReference type="AlphaFoldDB" id="A0AAE0IV87"/>
<feature type="region of interest" description="Disordered" evidence="1">
    <location>
        <begin position="226"/>
        <end position="268"/>
    </location>
</feature>
<gene>
    <name evidence="2" type="ORF">B0T19DRAFT_83434</name>
</gene>
<organism evidence="2 3">
    <name type="scientific">Cercophora scortea</name>
    <dbReference type="NCBI Taxonomy" id="314031"/>
    <lineage>
        <taxon>Eukaryota</taxon>
        <taxon>Fungi</taxon>
        <taxon>Dikarya</taxon>
        <taxon>Ascomycota</taxon>
        <taxon>Pezizomycotina</taxon>
        <taxon>Sordariomycetes</taxon>
        <taxon>Sordariomycetidae</taxon>
        <taxon>Sordariales</taxon>
        <taxon>Lasiosphaeriaceae</taxon>
        <taxon>Cercophora</taxon>
    </lineage>
</organism>
<reference evidence="2" key="2">
    <citation type="submission" date="2023-06" db="EMBL/GenBank/DDBJ databases">
        <authorList>
            <consortium name="Lawrence Berkeley National Laboratory"/>
            <person name="Haridas S."/>
            <person name="Hensen N."/>
            <person name="Bonometti L."/>
            <person name="Westerberg I."/>
            <person name="Brannstrom I.O."/>
            <person name="Guillou S."/>
            <person name="Cros-Aarteil S."/>
            <person name="Calhoun S."/>
            <person name="Kuo A."/>
            <person name="Mondo S."/>
            <person name="Pangilinan J."/>
            <person name="Riley R."/>
            <person name="Labutti K."/>
            <person name="Andreopoulos B."/>
            <person name="Lipzen A."/>
            <person name="Chen C."/>
            <person name="Yanf M."/>
            <person name="Daum C."/>
            <person name="Ng V."/>
            <person name="Clum A."/>
            <person name="Steindorff A."/>
            <person name="Ohm R."/>
            <person name="Martin F."/>
            <person name="Silar P."/>
            <person name="Natvig D."/>
            <person name="Lalanne C."/>
            <person name="Gautier V."/>
            <person name="Ament-Velasquez S.L."/>
            <person name="Kruys A."/>
            <person name="Hutchinson M.I."/>
            <person name="Powell A.J."/>
            <person name="Barry K."/>
            <person name="Miller A.N."/>
            <person name="Grigoriev I.V."/>
            <person name="Debuchy R."/>
            <person name="Gladieux P."/>
            <person name="Thoren M.H."/>
            <person name="Johannesson H."/>
        </authorList>
    </citation>
    <scope>NUCLEOTIDE SEQUENCE</scope>
    <source>
        <strain evidence="2">SMH4131-1</strain>
    </source>
</reference>
<feature type="compositionally biased region" description="Acidic residues" evidence="1">
    <location>
        <begin position="232"/>
        <end position="242"/>
    </location>
</feature>
<feature type="compositionally biased region" description="Basic residues" evidence="1">
    <location>
        <begin position="172"/>
        <end position="185"/>
    </location>
</feature>
<comment type="caution">
    <text evidence="2">The sequence shown here is derived from an EMBL/GenBank/DDBJ whole genome shotgun (WGS) entry which is preliminary data.</text>
</comment>
<dbReference type="Proteomes" id="UP001286456">
    <property type="component" value="Unassembled WGS sequence"/>
</dbReference>
<evidence type="ECO:0000313" key="2">
    <source>
        <dbReference type="EMBL" id="KAK3331602.1"/>
    </source>
</evidence>
<accession>A0AAE0IV87</accession>
<keyword evidence="3" id="KW-1185">Reference proteome</keyword>
<reference evidence="2" key="1">
    <citation type="journal article" date="2023" name="Mol. Phylogenet. Evol.">
        <title>Genome-scale phylogeny and comparative genomics of the fungal order Sordariales.</title>
        <authorList>
            <person name="Hensen N."/>
            <person name="Bonometti L."/>
            <person name="Westerberg I."/>
            <person name="Brannstrom I.O."/>
            <person name="Guillou S."/>
            <person name="Cros-Aarteil S."/>
            <person name="Calhoun S."/>
            <person name="Haridas S."/>
            <person name="Kuo A."/>
            <person name="Mondo S."/>
            <person name="Pangilinan J."/>
            <person name="Riley R."/>
            <person name="LaButti K."/>
            <person name="Andreopoulos B."/>
            <person name="Lipzen A."/>
            <person name="Chen C."/>
            <person name="Yan M."/>
            <person name="Daum C."/>
            <person name="Ng V."/>
            <person name="Clum A."/>
            <person name="Steindorff A."/>
            <person name="Ohm R.A."/>
            <person name="Martin F."/>
            <person name="Silar P."/>
            <person name="Natvig D.O."/>
            <person name="Lalanne C."/>
            <person name="Gautier V."/>
            <person name="Ament-Velasquez S.L."/>
            <person name="Kruys A."/>
            <person name="Hutchinson M.I."/>
            <person name="Powell A.J."/>
            <person name="Barry K."/>
            <person name="Miller A.N."/>
            <person name="Grigoriev I.V."/>
            <person name="Debuchy R."/>
            <person name="Gladieux P."/>
            <person name="Hiltunen Thoren M."/>
            <person name="Johannesson H."/>
        </authorList>
    </citation>
    <scope>NUCLEOTIDE SEQUENCE</scope>
    <source>
        <strain evidence="2">SMH4131-1</strain>
    </source>
</reference>
<protein>
    <submittedName>
        <fullName evidence="2">Uncharacterized protein</fullName>
    </submittedName>
</protein>